<reference evidence="1" key="1">
    <citation type="submission" date="2022-08" db="EMBL/GenBank/DDBJ databases">
        <title>Genome Sequence of Fusarium decemcellulare.</title>
        <authorList>
            <person name="Buettner E."/>
        </authorList>
    </citation>
    <scope>NUCLEOTIDE SEQUENCE</scope>
    <source>
        <strain evidence="1">Babe19</strain>
    </source>
</reference>
<accession>A0ACC1SYI8</accession>
<protein>
    <submittedName>
        <fullName evidence="1">Uncharacterized protein</fullName>
    </submittedName>
</protein>
<name>A0ACC1SYI8_9HYPO</name>
<proteinExistence type="predicted"/>
<gene>
    <name evidence="1" type="ORF">NM208_g920</name>
</gene>
<evidence type="ECO:0000313" key="1">
    <source>
        <dbReference type="EMBL" id="KAJ3548621.1"/>
    </source>
</evidence>
<dbReference type="EMBL" id="JANRMS010000043">
    <property type="protein sequence ID" value="KAJ3548621.1"/>
    <property type="molecule type" value="Genomic_DNA"/>
</dbReference>
<organism evidence="1 2">
    <name type="scientific">Fusarium decemcellulare</name>
    <dbReference type="NCBI Taxonomy" id="57161"/>
    <lineage>
        <taxon>Eukaryota</taxon>
        <taxon>Fungi</taxon>
        <taxon>Dikarya</taxon>
        <taxon>Ascomycota</taxon>
        <taxon>Pezizomycotina</taxon>
        <taxon>Sordariomycetes</taxon>
        <taxon>Hypocreomycetidae</taxon>
        <taxon>Hypocreales</taxon>
        <taxon>Nectriaceae</taxon>
        <taxon>Fusarium</taxon>
        <taxon>Fusarium decemcellulare species complex</taxon>
    </lineage>
</organism>
<comment type="caution">
    <text evidence="1">The sequence shown here is derived from an EMBL/GenBank/DDBJ whole genome shotgun (WGS) entry which is preliminary data.</text>
</comment>
<sequence>MAPEVLQAEELPRAPTTHDALDLKLVENSKVVEKTDESRPDVGKVEKEDGTESAGIGADVLHELTDMDKLTSFHEVKETREKVNNLAASSQYDFMAHQALDTERGLGNLTMRSKQGILHHTFTTLRIDELERELRELKKVVYDKDFDAGLLDPNKDNFPVHKHELKASSIIDFSLNHDSVLIPTEQQPALETQLQLGFSANHLTQPPENATGGLSRRATGPGGGLSGNGNRIPERLRIRSRSLMSHLERYTGSSILGIVGLDTLEHERVYSAVVFLRPFKFFVRHETTIRDSLEGLESEMQAETLRESKQGSKYHEYSNADKRYDDKDLLEDSKLLIRFLDIDLQPLFSLRQRIKDGTAVRIEYADLWHLFERGDYVVTRSRQSHAYLVVNTAGGRQPLIDKIKRDDEEIPSTPVSNFVVDCLSLGTDGSSYLPKIEKISIKKFHGSQPISLLAVYPLRFDPNVDELRARFLKEGKKFVELTRDSFCHKKVTGRTLDEPSHDLDAQVIVDMALAMNAKSEWRLQQRVSVDELTVRDKRETCENSWCKHRWGDEGCCGGDVIFKDLEMDDLDAEAFSGKLGRMLGSLRSDDLAEDELMLIRPNLHAFVLRSRQWVTVRTADIHDVVFENSFTDLVLPDNHKTTVQALVRTHENARNPQDDSMGNSSIGAALDLVKGKGAGLIILLHGPPGVGKTSTAECVADDTRRPLYPITCGDIGETASEVESNLQYNFQLAHKWGCVLLLDEADIFLARRTRTDLRHNAVTSVFLRSLEYYAGILFLTTNRVGVIDPAFKSRIQMSLFYPKLDLEVTTKLYEKFIKRAKEEQDRTGCYLFKIKEKEILRFAAKHFRRLEKGGSETWNGRQIRNAFQTAIALTEHESITMNPDDLKPSLGKKQFETVADGFRKFDEYLVMATGATESDTAKREGIRNDAFMTAGPFVPMTTLSTPAYGAQVKQAVRSVAYDSESDDDSDSESDSEEEEDEQDRRKGGRKGKNAAASAKKQSDGQANEQEQYQQFLKWQRMQSR</sequence>
<keyword evidence="2" id="KW-1185">Reference proteome</keyword>
<evidence type="ECO:0000313" key="2">
    <source>
        <dbReference type="Proteomes" id="UP001148629"/>
    </source>
</evidence>
<dbReference type="Proteomes" id="UP001148629">
    <property type="component" value="Unassembled WGS sequence"/>
</dbReference>